<accession>A0A1I0QUI6</accession>
<keyword evidence="3" id="KW-1185">Reference proteome</keyword>
<dbReference type="EMBL" id="FOJI01000009">
    <property type="protein sequence ID" value="SEW31093.1"/>
    <property type="molecule type" value="Genomic_DNA"/>
</dbReference>
<dbReference type="Proteomes" id="UP000199701">
    <property type="component" value="Unassembled WGS sequence"/>
</dbReference>
<evidence type="ECO:0000259" key="1">
    <source>
        <dbReference type="Pfam" id="PF08840"/>
    </source>
</evidence>
<evidence type="ECO:0000313" key="3">
    <source>
        <dbReference type="Proteomes" id="UP000199701"/>
    </source>
</evidence>
<feature type="domain" description="BAAT/Acyl-CoA thioester hydrolase C-terminal" evidence="1">
    <location>
        <begin position="71"/>
        <end position="252"/>
    </location>
</feature>
<dbReference type="Pfam" id="PF08840">
    <property type="entry name" value="BAAT_C"/>
    <property type="match status" value="1"/>
</dbReference>
<evidence type="ECO:0000313" key="2">
    <source>
        <dbReference type="EMBL" id="SEW31093.1"/>
    </source>
</evidence>
<dbReference type="InterPro" id="IPR014940">
    <property type="entry name" value="BAAT_C"/>
</dbReference>
<dbReference type="PANTHER" id="PTHR10824:SF4">
    <property type="entry name" value="ACYL-COENZYME A THIOESTERASE 1-LIKE"/>
    <property type="match status" value="1"/>
</dbReference>
<gene>
    <name evidence="2" type="ORF">SAMN05421659_109118</name>
</gene>
<dbReference type="GO" id="GO:0047617">
    <property type="term" value="F:fatty acyl-CoA hydrolase activity"/>
    <property type="evidence" value="ECO:0007669"/>
    <property type="project" value="TreeGrafter"/>
</dbReference>
<dbReference type="GO" id="GO:0006631">
    <property type="term" value="P:fatty acid metabolic process"/>
    <property type="evidence" value="ECO:0007669"/>
    <property type="project" value="TreeGrafter"/>
</dbReference>
<keyword evidence="2" id="KW-0378">Hydrolase</keyword>
<dbReference type="STRING" id="99656.SAMN05421659_109118"/>
<dbReference type="OrthoDB" id="8922993at2"/>
<dbReference type="Gene3D" id="3.40.50.1820">
    <property type="entry name" value="alpha/beta hydrolase"/>
    <property type="match status" value="1"/>
</dbReference>
<proteinExistence type="predicted"/>
<sequence>MERCTLEKEGFIANYYSGNYDTDKAIISVGGASCDEKTSIAMAEFLIKEGYNVLVLGFYLWNGLSNKLASIQVDYVEKAVHWLLDKKGVKKIAMTGISTGSGYTLLSASLIPEITCVIPVVPYDHVLEGTTKNNKRLYCSVYTWHGEDIPYTPTEFLDMGMMVWLRRAKKAQGYGLTRFMRYGYDQLTPKLTPESRIRTENMNADVLLLAVKNDDFWPSDEAVPRIVDNLKISNYAHRVEYHIYEKASHALTAAKIGFIPRTLIKLIIPAEKKYPKECDEARTDSVQRILKFLKEW</sequence>
<reference evidence="2 3" key="1">
    <citation type="submission" date="2016-10" db="EMBL/GenBank/DDBJ databases">
        <authorList>
            <person name="de Groot N.N."/>
        </authorList>
    </citation>
    <scope>NUCLEOTIDE SEQUENCE [LARGE SCALE GENOMIC DNA]</scope>
    <source>
        <strain evidence="2 3">DSM 9179</strain>
    </source>
</reference>
<organism evidence="2 3">
    <name type="scientific">[Clostridium] fimetarium</name>
    <dbReference type="NCBI Taxonomy" id="99656"/>
    <lineage>
        <taxon>Bacteria</taxon>
        <taxon>Bacillati</taxon>
        <taxon>Bacillota</taxon>
        <taxon>Clostridia</taxon>
        <taxon>Lachnospirales</taxon>
        <taxon>Lachnospiraceae</taxon>
    </lineage>
</organism>
<dbReference type="PANTHER" id="PTHR10824">
    <property type="entry name" value="ACYL-COENZYME A THIOESTERASE-RELATED"/>
    <property type="match status" value="1"/>
</dbReference>
<dbReference type="RefSeq" id="WP_092454475.1">
    <property type="nucleotide sequence ID" value="NZ_FOJI01000009.1"/>
</dbReference>
<protein>
    <submittedName>
        <fullName evidence="2">BAAT / Acyl-CoA thioester hydrolase C terminal</fullName>
    </submittedName>
</protein>
<dbReference type="AlphaFoldDB" id="A0A1I0QUI6"/>
<name>A0A1I0QUI6_9FIRM</name>
<dbReference type="SUPFAM" id="SSF53474">
    <property type="entry name" value="alpha/beta-Hydrolases"/>
    <property type="match status" value="1"/>
</dbReference>
<dbReference type="GO" id="GO:0006637">
    <property type="term" value="P:acyl-CoA metabolic process"/>
    <property type="evidence" value="ECO:0007669"/>
    <property type="project" value="TreeGrafter"/>
</dbReference>
<dbReference type="InterPro" id="IPR029058">
    <property type="entry name" value="AB_hydrolase_fold"/>
</dbReference>